<gene>
    <name evidence="2" type="primary">Aldh3b1</name>
    <name evidence="2" type="ORF">LHYA1_G002935</name>
</gene>
<protein>
    <submittedName>
        <fullName evidence="2">Aldehyde dehydrogenase family 3 member B1</fullName>
    </submittedName>
</protein>
<keyword evidence="3" id="KW-1185">Reference proteome</keyword>
<dbReference type="PANTHER" id="PTHR43111:SF1">
    <property type="entry name" value="ALDEHYDE DEHYDROGENASE B-RELATED"/>
    <property type="match status" value="1"/>
</dbReference>
<feature type="domain" description="Aldehyde dehydrogenase" evidence="1">
    <location>
        <begin position="22"/>
        <end position="150"/>
    </location>
</feature>
<dbReference type="GeneID" id="41983133"/>
<organism evidence="2 3">
    <name type="scientific">Lachnellula hyalina</name>
    <dbReference type="NCBI Taxonomy" id="1316788"/>
    <lineage>
        <taxon>Eukaryota</taxon>
        <taxon>Fungi</taxon>
        <taxon>Dikarya</taxon>
        <taxon>Ascomycota</taxon>
        <taxon>Pezizomycotina</taxon>
        <taxon>Leotiomycetes</taxon>
        <taxon>Helotiales</taxon>
        <taxon>Lachnaceae</taxon>
        <taxon>Lachnellula</taxon>
    </lineage>
</organism>
<dbReference type="PANTHER" id="PTHR43111">
    <property type="entry name" value="ALDEHYDE DEHYDROGENASE B-RELATED"/>
    <property type="match status" value="1"/>
</dbReference>
<dbReference type="RefSeq" id="XP_031008010.1">
    <property type="nucleotide sequence ID" value="XM_031147909.1"/>
</dbReference>
<comment type="caution">
    <text evidence="2">The sequence shown here is derived from an EMBL/GenBank/DDBJ whole genome shotgun (WGS) entry which is preliminary data.</text>
</comment>
<name>A0A8H8R5Z8_9HELO</name>
<sequence length="390" mass="42286">MDSLQDGIDTLRSAVIDGRTENVRHRQNELLKLDSGLRKNSSSTCDAISKDSGVSASDAQKEFMLAMDAVQKMYETLDFEKSLEDEYLVKEGKDNLSRRVRIGIVAIRPTNHTRLYSIVSPLAAAIAAGNCVLLELEYPDSQLDQALMEILPSALDRDTFFISHIRLNNEQLSQIDLTVDQKSTASISDLKQLLSQPQTGTLAVIDRTANIGLAARAIATARLPPYNTSPYSPNLVIVNSFLLEEFVQGCIEYADSLVSSDEKSLSDGNSQGLESNSAEGELVVHTSKTGNLKVVVLQDRNIQLRHALSNQTPLAIHLLPRIVLKPHSPSPPLRTGRTLSDHVSRIRASALYAGYVFCTETGVRDSDGISGGGGGIEAYGAEKGTCGGIF</sequence>
<dbReference type="Proteomes" id="UP000431533">
    <property type="component" value="Unassembled WGS sequence"/>
</dbReference>
<dbReference type="SUPFAM" id="SSF53720">
    <property type="entry name" value="ALDH-like"/>
    <property type="match status" value="1"/>
</dbReference>
<dbReference type="GO" id="GO:0016491">
    <property type="term" value="F:oxidoreductase activity"/>
    <property type="evidence" value="ECO:0007669"/>
    <property type="project" value="InterPro"/>
</dbReference>
<evidence type="ECO:0000259" key="1">
    <source>
        <dbReference type="Pfam" id="PF00171"/>
    </source>
</evidence>
<reference evidence="2 3" key="1">
    <citation type="submission" date="2018-05" db="EMBL/GenBank/DDBJ databases">
        <title>Genome sequencing and assembly of the regulated plant pathogen Lachnellula willkommii and related sister species for the development of diagnostic species identification markers.</title>
        <authorList>
            <person name="Giroux E."/>
            <person name="Bilodeau G."/>
        </authorList>
    </citation>
    <scope>NUCLEOTIDE SEQUENCE [LARGE SCALE GENOMIC DNA]</scope>
    <source>
        <strain evidence="2 3">CBS 185.66</strain>
    </source>
</reference>
<dbReference type="OrthoDB" id="5596991at2759"/>
<dbReference type="AlphaFoldDB" id="A0A8H8R5Z8"/>
<dbReference type="InterPro" id="IPR015590">
    <property type="entry name" value="Aldehyde_DH_dom"/>
</dbReference>
<dbReference type="InterPro" id="IPR016162">
    <property type="entry name" value="Ald_DH_N"/>
</dbReference>
<proteinExistence type="predicted"/>
<accession>A0A8H8R5Z8</accession>
<dbReference type="InterPro" id="IPR016161">
    <property type="entry name" value="Ald_DH/histidinol_DH"/>
</dbReference>
<evidence type="ECO:0000313" key="3">
    <source>
        <dbReference type="Proteomes" id="UP000431533"/>
    </source>
</evidence>
<dbReference type="EMBL" id="QGMH01000020">
    <property type="protein sequence ID" value="TVY29222.1"/>
    <property type="molecule type" value="Genomic_DNA"/>
</dbReference>
<dbReference type="Gene3D" id="3.40.605.10">
    <property type="entry name" value="Aldehyde Dehydrogenase, Chain A, domain 1"/>
    <property type="match status" value="1"/>
</dbReference>
<evidence type="ECO:0000313" key="2">
    <source>
        <dbReference type="EMBL" id="TVY29222.1"/>
    </source>
</evidence>
<dbReference type="Pfam" id="PF00171">
    <property type="entry name" value="Aldedh"/>
    <property type="match status" value="1"/>
</dbReference>